<reference evidence="10 11" key="1">
    <citation type="submission" date="2019-03" db="EMBL/GenBank/DDBJ databases">
        <title>Genomic Encyclopedia of Type Strains, Phase IV (KMG-IV): sequencing the most valuable type-strain genomes for metagenomic binning, comparative biology and taxonomic classification.</title>
        <authorList>
            <person name="Goeker M."/>
        </authorList>
    </citation>
    <scope>NUCLEOTIDE SEQUENCE [LARGE SCALE GENOMIC DNA]</scope>
    <source>
        <strain evidence="10 11">DSM 100055</strain>
    </source>
</reference>
<gene>
    <name evidence="9" type="primary">cas1</name>
    <name evidence="10" type="ORF">EV215_2077</name>
</gene>
<dbReference type="HAMAP" id="MF_01470">
    <property type="entry name" value="Cas1"/>
    <property type="match status" value="1"/>
</dbReference>
<dbReference type="GO" id="GO:0016787">
    <property type="term" value="F:hydrolase activity"/>
    <property type="evidence" value="ECO:0007669"/>
    <property type="project" value="UniProtKB-KW"/>
</dbReference>
<dbReference type="NCBIfam" id="TIGR03641">
    <property type="entry name" value="cas1_HMARI"/>
    <property type="match status" value="1"/>
</dbReference>
<dbReference type="NCBIfam" id="TIGR00287">
    <property type="entry name" value="cas1"/>
    <property type="match status" value="1"/>
</dbReference>
<dbReference type="Proteomes" id="UP000294678">
    <property type="component" value="Unassembled WGS sequence"/>
</dbReference>
<keyword evidence="7 9" id="KW-0238">DNA-binding</keyword>
<dbReference type="EC" id="3.1.-.-" evidence="9"/>
<comment type="similarity">
    <text evidence="9">Belongs to the CRISPR-associated endonuclease Cas1 family.</text>
</comment>
<dbReference type="PANTHER" id="PTHR43219">
    <property type="entry name" value="CRISPR-ASSOCIATED ENDONUCLEASE CAS1"/>
    <property type="match status" value="1"/>
</dbReference>
<comment type="function">
    <text evidence="9">CRISPR (clustered regularly interspaced short palindromic repeat), is an adaptive immune system that provides protection against mobile genetic elements (viruses, transposable elements and conjugative plasmids). CRISPR clusters contain spacers, sequences complementary to antecedent mobile elements, and target invading nucleic acids. CRISPR clusters are transcribed and processed into CRISPR RNA (crRNA). Acts as a dsDNA endonuclease. Involved in the integration of spacer DNA into the CRISPR cassette.</text>
</comment>
<proteinExistence type="inferred from homology"/>
<dbReference type="RefSeq" id="WP_134113925.1">
    <property type="nucleotide sequence ID" value="NZ_SOBG01000012.1"/>
</dbReference>
<evidence type="ECO:0000256" key="3">
    <source>
        <dbReference type="ARBA" id="ARBA00022759"/>
    </source>
</evidence>
<organism evidence="10 11">
    <name type="scientific">Hypnocyclicus thermotrophus</name>
    <dbReference type="NCBI Taxonomy" id="1627895"/>
    <lineage>
        <taxon>Bacteria</taxon>
        <taxon>Fusobacteriati</taxon>
        <taxon>Fusobacteriota</taxon>
        <taxon>Fusobacteriia</taxon>
        <taxon>Fusobacteriales</taxon>
        <taxon>Fusobacteriaceae</taxon>
        <taxon>Hypnocyclicus</taxon>
    </lineage>
</organism>
<keyword evidence="11" id="KW-1185">Reference proteome</keyword>
<dbReference type="Pfam" id="PF01867">
    <property type="entry name" value="Cas_Cas1"/>
    <property type="match status" value="1"/>
</dbReference>
<dbReference type="GO" id="GO:0046872">
    <property type="term" value="F:metal ion binding"/>
    <property type="evidence" value="ECO:0007669"/>
    <property type="project" value="UniProtKB-UniRule"/>
</dbReference>
<dbReference type="GO" id="GO:0051607">
    <property type="term" value="P:defense response to virus"/>
    <property type="evidence" value="ECO:0007669"/>
    <property type="project" value="UniProtKB-UniRule"/>
</dbReference>
<keyword evidence="2 9" id="KW-0479">Metal-binding</keyword>
<evidence type="ECO:0000256" key="1">
    <source>
        <dbReference type="ARBA" id="ARBA00022722"/>
    </source>
</evidence>
<dbReference type="PANTHER" id="PTHR43219:SF1">
    <property type="entry name" value="CRISPR-ASSOCIATED ENDONUCLEASE CAS1"/>
    <property type="match status" value="1"/>
</dbReference>
<keyword evidence="8 9" id="KW-0464">Manganese</keyword>
<evidence type="ECO:0000256" key="5">
    <source>
        <dbReference type="ARBA" id="ARBA00022842"/>
    </source>
</evidence>
<evidence type="ECO:0000313" key="11">
    <source>
        <dbReference type="Proteomes" id="UP000294678"/>
    </source>
</evidence>
<feature type="binding site" evidence="9">
    <location>
        <position position="237"/>
    </location>
    <ligand>
        <name>Mn(2+)</name>
        <dbReference type="ChEBI" id="CHEBI:29035"/>
    </ligand>
</feature>
<evidence type="ECO:0000256" key="2">
    <source>
        <dbReference type="ARBA" id="ARBA00022723"/>
    </source>
</evidence>
<evidence type="ECO:0000256" key="9">
    <source>
        <dbReference type="HAMAP-Rule" id="MF_01470"/>
    </source>
</evidence>
<dbReference type="InterPro" id="IPR042206">
    <property type="entry name" value="CRISPR-assoc_Cas1_C"/>
</dbReference>
<dbReference type="GO" id="GO:0003677">
    <property type="term" value="F:DNA binding"/>
    <property type="evidence" value="ECO:0007669"/>
    <property type="project" value="UniProtKB-KW"/>
</dbReference>
<protein>
    <recommendedName>
        <fullName evidence="9">CRISPR-associated endonuclease Cas1</fullName>
        <ecNumber evidence="9">3.1.-.-</ecNumber>
    </recommendedName>
</protein>
<dbReference type="GO" id="GO:0004520">
    <property type="term" value="F:DNA endonuclease activity"/>
    <property type="evidence" value="ECO:0007669"/>
    <property type="project" value="InterPro"/>
</dbReference>
<keyword evidence="4 9" id="KW-0378">Hydrolase</keyword>
<dbReference type="Gene3D" id="3.100.10.20">
    <property type="entry name" value="CRISPR-associated endonuclease Cas1, N-terminal domain"/>
    <property type="match status" value="1"/>
</dbReference>
<keyword evidence="5 9" id="KW-0460">Magnesium</keyword>
<evidence type="ECO:0000256" key="6">
    <source>
        <dbReference type="ARBA" id="ARBA00023118"/>
    </source>
</evidence>
<comment type="cofactor">
    <cofactor evidence="9">
        <name>Mg(2+)</name>
        <dbReference type="ChEBI" id="CHEBI:18420"/>
    </cofactor>
    <cofactor evidence="9">
        <name>Mn(2+)</name>
        <dbReference type="ChEBI" id="CHEBI:29035"/>
    </cofactor>
</comment>
<keyword evidence="6 9" id="KW-0051">Antiviral defense</keyword>
<keyword evidence="1 9" id="KW-0540">Nuclease</keyword>
<name>A0AA46DXA3_9FUSO</name>
<dbReference type="InterPro" id="IPR019858">
    <property type="entry name" value="CRISPR-assoc_Cas1_HMARI/TNEAP"/>
</dbReference>
<feature type="binding site" evidence="9">
    <location>
        <position position="157"/>
    </location>
    <ligand>
        <name>Mn(2+)</name>
        <dbReference type="ChEBI" id="CHEBI:29035"/>
    </ligand>
</feature>
<dbReference type="EMBL" id="SOBG01000012">
    <property type="protein sequence ID" value="TDT67029.1"/>
    <property type="molecule type" value="Genomic_DNA"/>
</dbReference>
<feature type="binding site" evidence="9">
    <location>
        <position position="222"/>
    </location>
    <ligand>
        <name>Mn(2+)</name>
        <dbReference type="ChEBI" id="CHEBI:29035"/>
    </ligand>
</feature>
<dbReference type="InterPro" id="IPR042211">
    <property type="entry name" value="CRISPR-assoc_Cas1_N"/>
</dbReference>
<dbReference type="AlphaFoldDB" id="A0AA46DXA3"/>
<dbReference type="InterPro" id="IPR002729">
    <property type="entry name" value="CRISPR-assoc_Cas1"/>
</dbReference>
<evidence type="ECO:0000256" key="7">
    <source>
        <dbReference type="ARBA" id="ARBA00023125"/>
    </source>
</evidence>
<keyword evidence="3 9" id="KW-0255">Endonuclease</keyword>
<sequence>MKNTYYLLKNGELRRKDNNLIVKACDGSEKVIPIETVKEIYIMGEVNVNSKLMTFLSQNSIILHFFNYYGFYSGSYYPKEKLVSGSLLVKQVEHYRSKEKRVELAREVLKSASYNIKRNLRYYNERGRDLEDEIKTIKNLRKHLDRQNEINELMGVEGNIREGYYRAWNKIVNQDINFEKRVKHPPDNMINSLLSYVNSLVYTTVLSEIYHTQLNPTISFLHEPSTKRFSLSLDIAEIFKPILGERMIFSLLNKNMINEDSFEKEMNSLYLKDSARKVILQKYDSRLKQRIRHKVLKKNVSYRYLIRLECYKIIKHILGEKNYEGFKIWW</sequence>
<comment type="subunit">
    <text evidence="9">Homodimer, forms a heterotetramer with a Cas2 homodimer.</text>
</comment>
<dbReference type="Gene3D" id="1.20.120.920">
    <property type="entry name" value="CRISPR-associated endonuclease Cas1, C-terminal domain"/>
    <property type="match status" value="1"/>
</dbReference>
<comment type="caution">
    <text evidence="10">The sequence shown here is derived from an EMBL/GenBank/DDBJ whole genome shotgun (WGS) entry which is preliminary data.</text>
</comment>
<evidence type="ECO:0000313" key="10">
    <source>
        <dbReference type="EMBL" id="TDT67029.1"/>
    </source>
</evidence>
<evidence type="ECO:0000256" key="8">
    <source>
        <dbReference type="ARBA" id="ARBA00023211"/>
    </source>
</evidence>
<dbReference type="GO" id="GO:0043571">
    <property type="term" value="P:maintenance of CRISPR repeat elements"/>
    <property type="evidence" value="ECO:0007669"/>
    <property type="project" value="UniProtKB-UniRule"/>
</dbReference>
<accession>A0AA46DXA3</accession>
<evidence type="ECO:0000256" key="4">
    <source>
        <dbReference type="ARBA" id="ARBA00022801"/>
    </source>
</evidence>